<keyword evidence="4" id="KW-1185">Reference proteome</keyword>
<dbReference type="Pfam" id="PF13400">
    <property type="entry name" value="Tad"/>
    <property type="match status" value="1"/>
</dbReference>
<evidence type="ECO:0000313" key="4">
    <source>
        <dbReference type="Proteomes" id="UP001240447"/>
    </source>
</evidence>
<organism evidence="3 4">
    <name type="scientific">Nocardioides massiliensis</name>
    <dbReference type="NCBI Taxonomy" id="1325935"/>
    <lineage>
        <taxon>Bacteria</taxon>
        <taxon>Bacillati</taxon>
        <taxon>Actinomycetota</taxon>
        <taxon>Actinomycetes</taxon>
        <taxon>Propionibacteriales</taxon>
        <taxon>Nocardioidaceae</taxon>
        <taxon>Nocardioides</taxon>
    </lineage>
</organism>
<sequence length="146" mass="15289">MSRRDDAGSVAVLVIGFFIVALTLVAVVVDASAAYLERQRLTALADSAAIAAADGVQGEQVYERGLPRPGRDSRVDIDPHAARSYVAAHLTATDAWREHPGLSWTVRSDGDAVVVELRAPFELPLGVPGVGDGTVTGRSSAVVVLD</sequence>
<proteinExistence type="predicted"/>
<dbReference type="EMBL" id="JAUSQM010000001">
    <property type="protein sequence ID" value="MDP9820358.1"/>
    <property type="molecule type" value="Genomic_DNA"/>
</dbReference>
<dbReference type="InterPro" id="IPR028087">
    <property type="entry name" value="Tad_N"/>
</dbReference>
<feature type="domain" description="Putative Flp pilus-assembly TadG-like N-terminal" evidence="2">
    <location>
        <begin position="8"/>
        <end position="54"/>
    </location>
</feature>
<dbReference type="Proteomes" id="UP001240447">
    <property type="component" value="Unassembled WGS sequence"/>
</dbReference>
<accession>A0ABT9NIW8</accession>
<dbReference type="RefSeq" id="WP_068123453.1">
    <property type="nucleotide sequence ID" value="NZ_CCXJ01000652.1"/>
</dbReference>
<keyword evidence="1" id="KW-1133">Transmembrane helix</keyword>
<keyword evidence="1" id="KW-0812">Transmembrane</keyword>
<gene>
    <name evidence="3" type="ORF">J2S59_000167</name>
</gene>
<comment type="caution">
    <text evidence="3">The sequence shown here is derived from an EMBL/GenBank/DDBJ whole genome shotgun (WGS) entry which is preliminary data.</text>
</comment>
<feature type="transmembrane region" description="Helical" evidence="1">
    <location>
        <begin position="12"/>
        <end position="36"/>
    </location>
</feature>
<evidence type="ECO:0000259" key="2">
    <source>
        <dbReference type="Pfam" id="PF13400"/>
    </source>
</evidence>
<name>A0ABT9NIW8_9ACTN</name>
<protein>
    <submittedName>
        <fullName evidence="3">Flp pilus assembly protein TadG</fullName>
    </submittedName>
</protein>
<evidence type="ECO:0000256" key="1">
    <source>
        <dbReference type="SAM" id="Phobius"/>
    </source>
</evidence>
<evidence type="ECO:0000313" key="3">
    <source>
        <dbReference type="EMBL" id="MDP9820358.1"/>
    </source>
</evidence>
<keyword evidence="1" id="KW-0472">Membrane</keyword>
<reference evidence="3 4" key="1">
    <citation type="submission" date="2023-07" db="EMBL/GenBank/DDBJ databases">
        <title>Sequencing the genomes of 1000 actinobacteria strains.</title>
        <authorList>
            <person name="Klenk H.-P."/>
        </authorList>
    </citation>
    <scope>NUCLEOTIDE SEQUENCE [LARGE SCALE GENOMIC DNA]</scope>
    <source>
        <strain evidence="3 4">GD13</strain>
    </source>
</reference>